<accession>A0A397VB37</accession>
<name>A0A397VB37_9GLOM</name>
<dbReference type="AlphaFoldDB" id="A0A397VB37"/>
<keyword evidence="2" id="KW-0812">Transmembrane</keyword>
<feature type="transmembrane region" description="Helical" evidence="2">
    <location>
        <begin position="168"/>
        <end position="188"/>
    </location>
</feature>
<protein>
    <submittedName>
        <fullName evidence="3">Uncharacterized protein</fullName>
    </submittedName>
</protein>
<evidence type="ECO:0000313" key="3">
    <source>
        <dbReference type="EMBL" id="RIB19655.1"/>
    </source>
</evidence>
<comment type="caution">
    <text evidence="3">The sequence shown here is derived from an EMBL/GenBank/DDBJ whole genome shotgun (WGS) entry which is preliminary data.</text>
</comment>
<keyword evidence="2" id="KW-0472">Membrane</keyword>
<evidence type="ECO:0000256" key="2">
    <source>
        <dbReference type="SAM" id="Phobius"/>
    </source>
</evidence>
<evidence type="ECO:0000256" key="1">
    <source>
        <dbReference type="SAM" id="MobiDB-lite"/>
    </source>
</evidence>
<evidence type="ECO:0000313" key="4">
    <source>
        <dbReference type="Proteomes" id="UP000266673"/>
    </source>
</evidence>
<keyword evidence="4" id="KW-1185">Reference proteome</keyword>
<dbReference type="EMBL" id="QKWP01000461">
    <property type="protein sequence ID" value="RIB19655.1"/>
    <property type="molecule type" value="Genomic_DNA"/>
</dbReference>
<keyword evidence="2" id="KW-1133">Transmembrane helix</keyword>
<reference evidence="3 4" key="1">
    <citation type="submission" date="2018-06" db="EMBL/GenBank/DDBJ databases">
        <title>Comparative genomics reveals the genomic features of Rhizophagus irregularis, R. cerebriforme, R. diaphanum and Gigaspora rosea, and their symbiotic lifestyle signature.</title>
        <authorList>
            <person name="Morin E."/>
            <person name="San Clemente H."/>
            <person name="Chen E.C.H."/>
            <person name="De La Providencia I."/>
            <person name="Hainaut M."/>
            <person name="Kuo A."/>
            <person name="Kohler A."/>
            <person name="Murat C."/>
            <person name="Tang N."/>
            <person name="Roy S."/>
            <person name="Loubradou J."/>
            <person name="Henrissat B."/>
            <person name="Grigoriev I.V."/>
            <person name="Corradi N."/>
            <person name="Roux C."/>
            <person name="Martin F.M."/>
        </authorList>
    </citation>
    <scope>NUCLEOTIDE SEQUENCE [LARGE SCALE GENOMIC DNA]</scope>
    <source>
        <strain evidence="3 4">DAOM 194757</strain>
    </source>
</reference>
<feature type="transmembrane region" description="Helical" evidence="2">
    <location>
        <begin position="51"/>
        <end position="70"/>
    </location>
</feature>
<feature type="region of interest" description="Disordered" evidence="1">
    <location>
        <begin position="1"/>
        <end position="21"/>
    </location>
</feature>
<feature type="transmembrane region" description="Helical" evidence="2">
    <location>
        <begin position="233"/>
        <end position="251"/>
    </location>
</feature>
<dbReference type="Proteomes" id="UP000266673">
    <property type="component" value="Unassembled WGS sequence"/>
</dbReference>
<gene>
    <name evidence="3" type="ORF">C2G38_2035879</name>
</gene>
<sequence length="295" mass="33011">MFGDQEKKGTAELGDKKEKVDKETREAQMALMILKKNYSRALELKDRVQKIDIFTACLSILCIIIGYAMVFLKGNIVNLDSVVSLSVSAGSFIVSGGGAIAAFRSLFSSSSDSNIEKVGKDDKGPSFDLAESATLIVQSKLRDKVYEMIKHLKKRNSGLRQLEMLQSIYLFAGCIVLFVIAAYDFLNFVTKKSSGTILDWILVGLGIVGLLYCAAIALVLQFAKSRFTGTNKIMFLFWFVCPFACSVGLISRNEEKKLDLVDIRFSRAEEENILYLLYGVEFKEEEFYTRGDNTY</sequence>
<proteinExistence type="predicted"/>
<feature type="transmembrane region" description="Helical" evidence="2">
    <location>
        <begin position="82"/>
        <end position="103"/>
    </location>
</feature>
<dbReference type="OrthoDB" id="2392281at2759"/>
<feature type="transmembrane region" description="Helical" evidence="2">
    <location>
        <begin position="200"/>
        <end position="221"/>
    </location>
</feature>
<organism evidence="3 4">
    <name type="scientific">Gigaspora rosea</name>
    <dbReference type="NCBI Taxonomy" id="44941"/>
    <lineage>
        <taxon>Eukaryota</taxon>
        <taxon>Fungi</taxon>
        <taxon>Fungi incertae sedis</taxon>
        <taxon>Mucoromycota</taxon>
        <taxon>Glomeromycotina</taxon>
        <taxon>Glomeromycetes</taxon>
        <taxon>Diversisporales</taxon>
        <taxon>Gigasporaceae</taxon>
        <taxon>Gigaspora</taxon>
    </lineage>
</organism>